<dbReference type="GeneID" id="93682799"/>
<accession>A0A1N6QFD5</accession>
<evidence type="ECO:0000313" key="2">
    <source>
        <dbReference type="EMBL" id="MDW8515898.1"/>
    </source>
</evidence>
<proteinExistence type="predicted"/>
<dbReference type="Proteomes" id="UP000664578">
    <property type="component" value="Unassembled WGS sequence"/>
</dbReference>
<sequence>MKVGDNVFYNSKSYKLIHVYRNGTLELLSTQQPDFGKTIIVDAAKVKNN</sequence>
<evidence type="ECO:0000313" key="4">
    <source>
        <dbReference type="Proteomes" id="UP001284771"/>
    </source>
</evidence>
<name>A0A1N6QFD5_9BACI</name>
<dbReference type="EMBL" id="JAWUZT010000015">
    <property type="protein sequence ID" value="MDW8515898.1"/>
    <property type="molecule type" value="Genomic_DNA"/>
</dbReference>
<evidence type="ECO:0000313" key="3">
    <source>
        <dbReference type="Proteomes" id="UP000664578"/>
    </source>
</evidence>
<protein>
    <submittedName>
        <fullName evidence="1">Uncharacterized protein</fullName>
    </submittedName>
</protein>
<dbReference type="EMBL" id="JAEMWV010000005">
    <property type="protein sequence ID" value="MBN8252340.1"/>
    <property type="molecule type" value="Genomic_DNA"/>
</dbReference>
<dbReference type="Proteomes" id="UP001284771">
    <property type="component" value="Unassembled WGS sequence"/>
</dbReference>
<comment type="caution">
    <text evidence="1">The sequence shown here is derived from an EMBL/GenBank/DDBJ whole genome shotgun (WGS) entry which is preliminary data.</text>
</comment>
<organism evidence="1 3">
    <name type="scientific">Priestia flexa</name>
    <dbReference type="NCBI Taxonomy" id="86664"/>
    <lineage>
        <taxon>Bacteria</taxon>
        <taxon>Bacillati</taxon>
        <taxon>Bacillota</taxon>
        <taxon>Bacilli</taxon>
        <taxon>Bacillales</taxon>
        <taxon>Bacillaceae</taxon>
        <taxon>Priestia</taxon>
    </lineage>
</organism>
<dbReference type="AlphaFoldDB" id="A0A1N6QFD5"/>
<reference evidence="2" key="3">
    <citation type="submission" date="2024-05" db="EMBL/GenBank/DDBJ databases">
        <title>Draft genomic sequences of Priestia flexa CCM isolated from the soil of an abandoned mine contaminated by free cyanide in the high Andean zone of Tacna, Peru.</title>
        <authorList>
            <person name="Caceda Quiroz C.J."/>
            <person name="Maraza Chooque G.J."/>
            <person name="Fora Quispe G.L."/>
            <person name="Carpio Mamani M."/>
        </authorList>
    </citation>
    <scope>NUCLEOTIDE SEQUENCE</scope>
    <source>
        <strain evidence="2">CCM</strain>
    </source>
</reference>
<gene>
    <name evidence="1" type="ORF">JF537_12245</name>
    <name evidence="2" type="ORF">RIB56_07105</name>
</gene>
<evidence type="ECO:0000313" key="1">
    <source>
        <dbReference type="EMBL" id="MBN8252340.1"/>
    </source>
</evidence>
<reference evidence="4" key="2">
    <citation type="submission" date="2023-07" db="EMBL/GenBank/DDBJ databases">
        <title>Draft genomic sequences of Priestia flexa CCM isolated from the soil of an abandoned mine contaminated by free cyanide in the high Andean zone of Tacna, Peru.</title>
        <authorList>
            <person name="Caceda Quiroz C.J."/>
            <person name="Maraza Chooque G.J."/>
            <person name="Fora Quispe G.L."/>
            <person name="Carpio Mamani M."/>
        </authorList>
    </citation>
    <scope>NUCLEOTIDE SEQUENCE [LARGE SCALE GENOMIC DNA]</scope>
    <source>
        <strain evidence="4">CCM</strain>
    </source>
</reference>
<reference evidence="1" key="1">
    <citation type="submission" date="2020-12" db="EMBL/GenBank/DDBJ databases">
        <title>PHA producing bacteria isolated from mangrove.</title>
        <authorList>
            <person name="Zheng W."/>
            <person name="Yu S."/>
            <person name="Huang Y."/>
        </authorList>
    </citation>
    <scope>NUCLEOTIDE SEQUENCE</scope>
    <source>
        <strain evidence="1">GN22-4</strain>
    </source>
</reference>
<keyword evidence="4" id="KW-1185">Reference proteome</keyword>
<dbReference type="RefSeq" id="WP_153301153.1">
    <property type="nucleotide sequence ID" value="NZ_CANLXW010000077.1"/>
</dbReference>